<organism evidence="2">
    <name type="scientific">uncultured Nocardioidaceae bacterium</name>
    <dbReference type="NCBI Taxonomy" id="253824"/>
    <lineage>
        <taxon>Bacteria</taxon>
        <taxon>Bacillati</taxon>
        <taxon>Actinomycetota</taxon>
        <taxon>Actinomycetes</taxon>
        <taxon>Propionibacteriales</taxon>
        <taxon>Nocardioidaceae</taxon>
        <taxon>environmental samples</taxon>
    </lineage>
</organism>
<proteinExistence type="predicted"/>
<dbReference type="EMBL" id="CADCUJ010000020">
    <property type="protein sequence ID" value="CAA9335822.1"/>
    <property type="molecule type" value="Genomic_DNA"/>
</dbReference>
<evidence type="ECO:0000313" key="2">
    <source>
        <dbReference type="EMBL" id="CAA9335822.1"/>
    </source>
</evidence>
<dbReference type="AlphaFoldDB" id="A0A6J4LLA4"/>
<keyword evidence="1" id="KW-0812">Transmembrane</keyword>
<reference evidence="2" key="1">
    <citation type="submission" date="2020-02" db="EMBL/GenBank/DDBJ databases">
        <authorList>
            <person name="Meier V. D."/>
        </authorList>
    </citation>
    <scope>NUCLEOTIDE SEQUENCE</scope>
    <source>
        <strain evidence="2">AVDCRST_MAG72</strain>
    </source>
</reference>
<accession>A0A6J4LLA4</accession>
<feature type="transmembrane region" description="Helical" evidence="1">
    <location>
        <begin position="12"/>
        <end position="32"/>
    </location>
</feature>
<keyword evidence="1" id="KW-1133">Transmembrane helix</keyword>
<name>A0A6J4LLA4_9ACTN</name>
<gene>
    <name evidence="2" type="ORF">AVDCRST_MAG72-527</name>
</gene>
<feature type="transmembrane region" description="Helical" evidence="1">
    <location>
        <begin position="44"/>
        <end position="63"/>
    </location>
</feature>
<protein>
    <submittedName>
        <fullName evidence="2">Uncharacterized protein</fullName>
    </submittedName>
</protein>
<keyword evidence="1" id="KW-0472">Membrane</keyword>
<sequence>MTERPLPSRHGPLRLFRGAVVGTFASAFATWAHLLAGGPLPEAVTLWLLTAAAVAGCVIASRWAWRLPGLLAAMLLAQGSFHVGLGVYGPGGSGPSGFPGPAAHAGHGVHDAAVGPGAGGSGFLGLALPDTGMLMLHAAAALLLAVALRHGESVLGGLVDIVGLRPARSVRDAVVAVPTTKQALGVTALAALRAYEPVRLCWARGPPA</sequence>
<evidence type="ECO:0000256" key="1">
    <source>
        <dbReference type="SAM" id="Phobius"/>
    </source>
</evidence>